<name>A0AAV1IG31_9CHLO</name>
<feature type="domain" description="Helicase-associated" evidence="2">
    <location>
        <begin position="405"/>
        <end position="466"/>
    </location>
</feature>
<dbReference type="Gene3D" id="6.10.140.530">
    <property type="match status" value="2"/>
</dbReference>
<sequence length="1042" mass="116469">MKTHVQQRPGPCLPVCGHRHLGSMPSLLHRDDSLPGPFRQDFSVAQHVGLQLQPRLLKDSKAHRRLCSPKTSHGRARKSPSGRVKAAKQSRSADLLPAELWQLHEPLGGPSVFTASSHQEDAKEGLSTSACNPFKEQDDDPALADRRSRSLSANASSSGRPATASKGQATGAEKGSDDATELIFTLRKYGSGWGEELLPRLVVEQRPLRKRERIRNRSSFPDAWEAVPGALWASAPCRRLPAAAAAVAPGRLPARHGSFALRIRCRAYAHEHVAEPQRHVPHCVYADRPAQPHALKRGQVNAPEHAHVPSAEVRSQAGSAERYLTDVCGVPESAVDGVIRRAVTWRVTAGGRNLIDRRHRSRVERNMPIVAAYLTDVCGIAPGAEGVGRIFQQSPCIMRCKPTQHDRWERRTIELAAFLHQYGHVNVPEFYAACPELGQWVCKQRIAKEQGTLSPERLRILLELGFEFGEEAQLTEDWEWHFDLLVELLCMRELKLADDDVDPEAAQDWGCMEWGAVGGPAAREAALWVQLQREFRNRNLLPVQAIRRLDALDFPWEPQEGMEWQRRWMGAFAKLVYVVERGKKTVTAARAQAAQEKRRQLAQQTSLPRSAAQEPMKPNSQPVRPPVDLFEGLQAKRRTDGLAPAGLAAQRWLQEEIELRQAALAVARLEAGQRAWLARQQRAWRRGALLHEQVLLLALAGANLELYDAASWRQVAHEVAAYLMGCQTEPALGKPSRVQQEGYALASAPSLSALYNSLEQSPPDNARLERDRVLAEVPTPAWRGRSAGVSESEQAQRERSAVGVTVVQRSADLDDPLLNPQGAPMSQAAAVWEDIVEAGALPKQKQAEMQPLAGTPPGRPPGWRLRVTRWVETQRQLWAEQRLNSNQLRYMALLGITWVLSDEVVHMSDAAWQQRYLHLRGIRQQTGLARVDSLAHSEALHDWLEHQKALGVLGWLAPERERQLSMLSIDWKPDRTRGDADWDARLTELLAFRRQRGHVQVCQWEHAPGLAAWLDSVRLEWQRGQLADSRVAQLTALGVQPR</sequence>
<dbReference type="Proteomes" id="UP001314263">
    <property type="component" value="Unassembled WGS sequence"/>
</dbReference>
<protein>
    <recommendedName>
        <fullName evidence="2">Helicase-associated domain-containing protein</fullName>
    </recommendedName>
</protein>
<comment type="caution">
    <text evidence="3">The sequence shown here is derived from an EMBL/GenBank/DDBJ whole genome shotgun (WGS) entry which is preliminary data.</text>
</comment>
<evidence type="ECO:0000256" key="1">
    <source>
        <dbReference type="SAM" id="MobiDB-lite"/>
    </source>
</evidence>
<feature type="region of interest" description="Disordered" evidence="1">
    <location>
        <begin position="66"/>
        <end position="91"/>
    </location>
</feature>
<dbReference type="EMBL" id="CAUYUE010000013">
    <property type="protein sequence ID" value="CAK0786054.1"/>
    <property type="molecule type" value="Genomic_DNA"/>
</dbReference>
<gene>
    <name evidence="3" type="ORF">CVIRNUC_009267</name>
</gene>
<feature type="region of interest" description="Disordered" evidence="1">
    <location>
        <begin position="784"/>
        <end position="803"/>
    </location>
</feature>
<dbReference type="PANTHER" id="PTHR33418:SF1">
    <property type="entry name" value="HELICASE-ASSOCIATED DOMAIN-CONTAINING PROTEIN"/>
    <property type="match status" value="1"/>
</dbReference>
<evidence type="ECO:0000313" key="4">
    <source>
        <dbReference type="Proteomes" id="UP001314263"/>
    </source>
</evidence>
<dbReference type="InterPro" id="IPR005114">
    <property type="entry name" value="Helicase_assoc"/>
</dbReference>
<accession>A0AAV1IG31</accession>
<dbReference type="PANTHER" id="PTHR33418">
    <property type="entry name" value="HELICASE-ASSOCIATED"/>
    <property type="match status" value="1"/>
</dbReference>
<organism evidence="3 4">
    <name type="scientific">Coccomyxa viridis</name>
    <dbReference type="NCBI Taxonomy" id="1274662"/>
    <lineage>
        <taxon>Eukaryota</taxon>
        <taxon>Viridiplantae</taxon>
        <taxon>Chlorophyta</taxon>
        <taxon>core chlorophytes</taxon>
        <taxon>Trebouxiophyceae</taxon>
        <taxon>Trebouxiophyceae incertae sedis</taxon>
        <taxon>Coccomyxaceae</taxon>
        <taxon>Coccomyxa</taxon>
    </lineage>
</organism>
<feature type="compositionally biased region" description="Basic residues" evidence="1">
    <location>
        <begin position="66"/>
        <end position="88"/>
    </location>
</feature>
<feature type="domain" description="Helicase-associated" evidence="2">
    <location>
        <begin position="979"/>
        <end position="1039"/>
    </location>
</feature>
<feature type="region of interest" description="Disordered" evidence="1">
    <location>
        <begin position="111"/>
        <end position="177"/>
    </location>
</feature>
<evidence type="ECO:0000259" key="2">
    <source>
        <dbReference type="Pfam" id="PF03457"/>
    </source>
</evidence>
<keyword evidence="4" id="KW-1185">Reference proteome</keyword>
<feature type="region of interest" description="Disordered" evidence="1">
    <location>
        <begin position="594"/>
        <end position="625"/>
    </location>
</feature>
<feature type="compositionally biased region" description="Low complexity" evidence="1">
    <location>
        <begin position="150"/>
        <end position="160"/>
    </location>
</feature>
<proteinExistence type="predicted"/>
<evidence type="ECO:0000313" key="3">
    <source>
        <dbReference type="EMBL" id="CAK0786054.1"/>
    </source>
</evidence>
<dbReference type="Pfam" id="PF03457">
    <property type="entry name" value="HA"/>
    <property type="match status" value="2"/>
</dbReference>
<dbReference type="AlphaFoldDB" id="A0AAV1IG31"/>
<reference evidence="3 4" key="1">
    <citation type="submission" date="2023-10" db="EMBL/GenBank/DDBJ databases">
        <authorList>
            <person name="Maclean D."/>
            <person name="Macfadyen A."/>
        </authorList>
    </citation>
    <scope>NUCLEOTIDE SEQUENCE [LARGE SCALE GENOMIC DNA]</scope>
</reference>